<feature type="domain" description="DNA replication/recombination mediator RecO N-terminal" evidence="7">
    <location>
        <begin position="1"/>
        <end position="77"/>
    </location>
</feature>
<evidence type="ECO:0000256" key="2">
    <source>
        <dbReference type="ARBA" id="ARBA00021310"/>
    </source>
</evidence>
<evidence type="ECO:0000256" key="3">
    <source>
        <dbReference type="ARBA" id="ARBA00022763"/>
    </source>
</evidence>
<dbReference type="SUPFAM" id="SSF57863">
    <property type="entry name" value="ArfGap/RecO-like zinc finger"/>
    <property type="match status" value="1"/>
</dbReference>
<name>A0A2H0W317_9BACT</name>
<evidence type="ECO:0000259" key="7">
    <source>
        <dbReference type="Pfam" id="PF11967"/>
    </source>
</evidence>
<evidence type="ECO:0000313" key="9">
    <source>
        <dbReference type="Proteomes" id="UP000229056"/>
    </source>
</evidence>
<dbReference type="InterPro" id="IPR003717">
    <property type="entry name" value="RecO"/>
</dbReference>
<comment type="similarity">
    <text evidence="1">Belongs to the RecO family.</text>
</comment>
<proteinExistence type="inferred from homology"/>
<accession>A0A2H0W317</accession>
<keyword evidence="5" id="KW-0234">DNA repair</keyword>
<dbReference type="Gene3D" id="2.40.50.140">
    <property type="entry name" value="Nucleic acid-binding proteins"/>
    <property type="match status" value="1"/>
</dbReference>
<dbReference type="InterPro" id="IPR012340">
    <property type="entry name" value="NA-bd_OB-fold"/>
</dbReference>
<reference evidence="9" key="1">
    <citation type="submission" date="2017-09" db="EMBL/GenBank/DDBJ databases">
        <title>Depth-based differentiation of microbial function through sediment-hosted aquifers and enrichment of novel symbionts in the deep terrestrial subsurface.</title>
        <authorList>
            <person name="Probst A.J."/>
            <person name="Ladd B."/>
            <person name="Jarett J.K."/>
            <person name="Geller-Mcgrath D.E."/>
            <person name="Sieber C.M.K."/>
            <person name="Emerson J.B."/>
            <person name="Anantharaman K."/>
            <person name="Thomas B.C."/>
            <person name="Malmstrom R."/>
            <person name="Stieglmeier M."/>
            <person name="Klingl A."/>
            <person name="Woyke T."/>
            <person name="Ryan C.M."/>
            <person name="Banfield J.F."/>
        </authorList>
    </citation>
    <scope>NUCLEOTIDE SEQUENCE [LARGE SCALE GENOMIC DNA]</scope>
</reference>
<evidence type="ECO:0000256" key="1">
    <source>
        <dbReference type="ARBA" id="ARBA00007452"/>
    </source>
</evidence>
<dbReference type="GO" id="GO:0006310">
    <property type="term" value="P:DNA recombination"/>
    <property type="evidence" value="ECO:0007669"/>
    <property type="project" value="UniProtKB-KW"/>
</dbReference>
<dbReference type="Proteomes" id="UP000229056">
    <property type="component" value="Unassembled WGS sequence"/>
</dbReference>
<protein>
    <recommendedName>
        <fullName evidence="2">DNA repair protein RecO</fullName>
    </recommendedName>
    <alternativeName>
        <fullName evidence="6">Recombination protein O</fullName>
    </alternativeName>
</protein>
<dbReference type="InterPro" id="IPR037278">
    <property type="entry name" value="ARFGAP/RecO"/>
</dbReference>
<evidence type="ECO:0000256" key="5">
    <source>
        <dbReference type="ARBA" id="ARBA00023204"/>
    </source>
</evidence>
<sequence>MSTYVTHAVVLNKDNYKDYDVKFIVYTPDYGKIVIIAKGAKKITSKLNSHLEFFSVTKVMIAKGAVVNRLAGAQIVEAHKNIVRDNHKTIIALYFLEVINLLVKYDFEDDFIFEIIVKFLSSININQNRQEDLLLLNKSLFELLDHLGYRPEIKSNKQKGLIAQFNKVIMEISDKEVKSYDMLSKLFD</sequence>
<dbReference type="AlphaFoldDB" id="A0A2H0W317"/>
<dbReference type="NCBIfam" id="TIGR00613">
    <property type="entry name" value="reco"/>
    <property type="match status" value="1"/>
</dbReference>
<dbReference type="GO" id="GO:0043590">
    <property type="term" value="C:bacterial nucleoid"/>
    <property type="evidence" value="ECO:0007669"/>
    <property type="project" value="TreeGrafter"/>
</dbReference>
<keyword evidence="4" id="KW-0233">DNA recombination</keyword>
<evidence type="ECO:0000256" key="6">
    <source>
        <dbReference type="ARBA" id="ARBA00033409"/>
    </source>
</evidence>
<organism evidence="8 9">
    <name type="scientific">Candidatus Buchananbacteria bacterium CG10_big_fil_rev_8_21_14_0_10_33_19</name>
    <dbReference type="NCBI Taxonomy" id="1974525"/>
    <lineage>
        <taxon>Bacteria</taxon>
        <taxon>Candidatus Buchananiibacteriota</taxon>
    </lineage>
</organism>
<comment type="caution">
    <text evidence="8">The sequence shown here is derived from an EMBL/GenBank/DDBJ whole genome shotgun (WGS) entry which is preliminary data.</text>
</comment>
<gene>
    <name evidence="8" type="primary">recO</name>
    <name evidence="8" type="ORF">COT80_03175</name>
</gene>
<dbReference type="InterPro" id="IPR042242">
    <property type="entry name" value="RecO_C"/>
</dbReference>
<dbReference type="PANTHER" id="PTHR33991:SF1">
    <property type="entry name" value="DNA REPAIR PROTEIN RECO"/>
    <property type="match status" value="1"/>
</dbReference>
<keyword evidence="3" id="KW-0227">DNA damage</keyword>
<dbReference type="EMBL" id="PEZY01000012">
    <property type="protein sequence ID" value="PIS05749.1"/>
    <property type="molecule type" value="Genomic_DNA"/>
</dbReference>
<evidence type="ECO:0000256" key="4">
    <source>
        <dbReference type="ARBA" id="ARBA00023172"/>
    </source>
</evidence>
<evidence type="ECO:0000313" key="8">
    <source>
        <dbReference type="EMBL" id="PIS05749.1"/>
    </source>
</evidence>
<dbReference type="GO" id="GO:0006302">
    <property type="term" value="P:double-strand break repair"/>
    <property type="evidence" value="ECO:0007669"/>
    <property type="project" value="TreeGrafter"/>
</dbReference>
<dbReference type="PANTHER" id="PTHR33991">
    <property type="entry name" value="DNA REPAIR PROTEIN RECO"/>
    <property type="match status" value="1"/>
</dbReference>
<dbReference type="Gene3D" id="1.20.1440.120">
    <property type="entry name" value="Recombination protein O, C-terminal domain"/>
    <property type="match status" value="1"/>
</dbReference>
<dbReference type="SUPFAM" id="SSF50249">
    <property type="entry name" value="Nucleic acid-binding proteins"/>
    <property type="match status" value="1"/>
</dbReference>
<dbReference type="InterPro" id="IPR022572">
    <property type="entry name" value="DNA_rep/recomb_RecO_N"/>
</dbReference>
<dbReference type="Pfam" id="PF11967">
    <property type="entry name" value="RecO_N"/>
    <property type="match status" value="1"/>
</dbReference>